<name>A0A0R1MJW3_9LACO</name>
<dbReference type="EMBL" id="AZEH01000039">
    <property type="protein sequence ID" value="KRL04819.1"/>
    <property type="molecule type" value="Genomic_DNA"/>
</dbReference>
<dbReference type="Pfam" id="PF00309">
    <property type="entry name" value="Sigma54_AID"/>
    <property type="match status" value="1"/>
</dbReference>
<dbReference type="AlphaFoldDB" id="A0A0R1MJW3"/>
<dbReference type="PANTHER" id="PTHR32248">
    <property type="entry name" value="RNA POLYMERASE SIGMA-54 FACTOR"/>
    <property type="match status" value="1"/>
</dbReference>
<dbReference type="GO" id="GO:0003677">
    <property type="term" value="F:DNA binding"/>
    <property type="evidence" value="ECO:0007669"/>
    <property type="project" value="UniProtKB-KW"/>
</dbReference>
<evidence type="ECO:0000259" key="10">
    <source>
        <dbReference type="Pfam" id="PF04963"/>
    </source>
</evidence>
<dbReference type="GO" id="GO:0006352">
    <property type="term" value="P:DNA-templated transcription initiation"/>
    <property type="evidence" value="ECO:0007669"/>
    <property type="project" value="InterPro"/>
</dbReference>
<dbReference type="PRINTS" id="PR00045">
    <property type="entry name" value="SIGMA54FCT"/>
</dbReference>
<evidence type="ECO:0000259" key="9">
    <source>
        <dbReference type="Pfam" id="PF04552"/>
    </source>
</evidence>
<keyword evidence="2" id="KW-0240">DNA-directed RNA polymerase</keyword>
<feature type="domain" description="RNA polymerase sigma factor 54 DNA-binding" evidence="9">
    <location>
        <begin position="278"/>
        <end position="437"/>
    </location>
</feature>
<dbReference type="Pfam" id="PF04963">
    <property type="entry name" value="Sigma54_CBD"/>
    <property type="match status" value="1"/>
</dbReference>
<evidence type="ECO:0000313" key="12">
    <source>
        <dbReference type="Proteomes" id="UP000051686"/>
    </source>
</evidence>
<comment type="caution">
    <text evidence="11">The sequence shown here is derived from an EMBL/GenBank/DDBJ whole genome shotgun (WGS) entry which is preliminary data.</text>
</comment>
<gene>
    <name evidence="11" type="ORF">FD46_GL001956</name>
</gene>
<dbReference type="PROSITE" id="PS00718">
    <property type="entry name" value="SIGMA54_2"/>
    <property type="match status" value="1"/>
</dbReference>
<evidence type="ECO:0000256" key="8">
    <source>
        <dbReference type="ARBA" id="ARBA00023163"/>
    </source>
</evidence>
<keyword evidence="4" id="KW-0548">Nucleotidyltransferase</keyword>
<dbReference type="GO" id="GO:0016779">
    <property type="term" value="F:nucleotidyltransferase activity"/>
    <property type="evidence" value="ECO:0007669"/>
    <property type="project" value="UniProtKB-KW"/>
</dbReference>
<evidence type="ECO:0000256" key="2">
    <source>
        <dbReference type="ARBA" id="ARBA00022478"/>
    </source>
</evidence>
<evidence type="ECO:0000256" key="5">
    <source>
        <dbReference type="ARBA" id="ARBA00023015"/>
    </source>
</evidence>
<keyword evidence="6" id="KW-0731">Sigma factor</keyword>
<dbReference type="InterPro" id="IPR007634">
    <property type="entry name" value="RNA_pol_sigma_54_DNA-bd"/>
</dbReference>
<dbReference type="PATRIC" id="fig|1423777.3.peg.2013"/>
<dbReference type="STRING" id="1423777.FD46_GL001956"/>
<dbReference type="PROSITE" id="PS50044">
    <property type="entry name" value="SIGMA54_3"/>
    <property type="match status" value="1"/>
</dbReference>
<evidence type="ECO:0000313" key="11">
    <source>
        <dbReference type="EMBL" id="KRL04819.1"/>
    </source>
</evidence>
<keyword evidence="3" id="KW-0808">Transferase</keyword>
<proteinExistence type="inferred from homology"/>
<keyword evidence="7" id="KW-0238">DNA-binding</keyword>
<dbReference type="GO" id="GO:0016987">
    <property type="term" value="F:sigma factor activity"/>
    <property type="evidence" value="ECO:0007669"/>
    <property type="project" value="UniProtKB-KW"/>
</dbReference>
<dbReference type="InterPro" id="IPR000394">
    <property type="entry name" value="RNA_pol_sigma_54"/>
</dbReference>
<dbReference type="Proteomes" id="UP000051686">
    <property type="component" value="Unassembled WGS sequence"/>
</dbReference>
<dbReference type="InterPro" id="IPR007046">
    <property type="entry name" value="RNA_pol_sigma_54_core-bd"/>
</dbReference>
<dbReference type="Gene3D" id="1.10.10.1330">
    <property type="entry name" value="RNA polymerase sigma-54 factor, core-binding domain"/>
    <property type="match status" value="1"/>
</dbReference>
<dbReference type="GO" id="GO:0000428">
    <property type="term" value="C:DNA-directed RNA polymerase complex"/>
    <property type="evidence" value="ECO:0007669"/>
    <property type="project" value="UniProtKB-KW"/>
</dbReference>
<comment type="similarity">
    <text evidence="1">Belongs to the sigma-54 factor family.</text>
</comment>
<keyword evidence="5" id="KW-0805">Transcription regulation</keyword>
<dbReference type="RefSeq" id="WP_083479407.1">
    <property type="nucleotide sequence ID" value="NZ_AZEH01000039.1"/>
</dbReference>
<reference evidence="11 12" key="1">
    <citation type="journal article" date="2015" name="Genome Announc.">
        <title>Expanding the biotechnology potential of lactobacilli through comparative genomics of 213 strains and associated genera.</title>
        <authorList>
            <person name="Sun Z."/>
            <person name="Harris H.M."/>
            <person name="McCann A."/>
            <person name="Guo C."/>
            <person name="Argimon S."/>
            <person name="Zhang W."/>
            <person name="Yang X."/>
            <person name="Jeffery I.B."/>
            <person name="Cooney J.C."/>
            <person name="Kagawa T.F."/>
            <person name="Liu W."/>
            <person name="Song Y."/>
            <person name="Salvetti E."/>
            <person name="Wrobel A."/>
            <person name="Rasinkangas P."/>
            <person name="Parkhill J."/>
            <person name="Rea M.C."/>
            <person name="O'Sullivan O."/>
            <person name="Ritari J."/>
            <person name="Douillard F.P."/>
            <person name="Paul Ross R."/>
            <person name="Yang R."/>
            <person name="Briner A.E."/>
            <person name="Felis G.E."/>
            <person name="de Vos W.M."/>
            <person name="Barrangou R."/>
            <person name="Klaenhammer T.R."/>
            <person name="Caufield P.W."/>
            <person name="Cui Y."/>
            <person name="Zhang H."/>
            <person name="O'Toole P.W."/>
        </authorList>
    </citation>
    <scope>NUCLEOTIDE SEQUENCE [LARGE SCALE GENOMIC DNA]</scope>
    <source>
        <strain evidence="11 12">DSM 19972</strain>
    </source>
</reference>
<dbReference type="GO" id="GO:0001216">
    <property type="term" value="F:DNA-binding transcription activator activity"/>
    <property type="evidence" value="ECO:0007669"/>
    <property type="project" value="InterPro"/>
</dbReference>
<dbReference type="Gene3D" id="1.10.10.60">
    <property type="entry name" value="Homeodomain-like"/>
    <property type="match status" value="1"/>
</dbReference>
<dbReference type="InterPro" id="IPR038709">
    <property type="entry name" value="RpoN_core-bd_sf"/>
</dbReference>
<keyword evidence="12" id="KW-1185">Reference proteome</keyword>
<sequence>MAFEQGFGQEQKQVQKLAMTQQMQQSLQVLRYGIEDLHNFLSQKQLDNPFIIIKGSLNYGEKSTIADFHAEETTLKSPQHKQQSLFDYLLSQVHLTMRKTVLRGWVVFLIDHLDTNGYLSIDLDEIISQTKVDKTTLADALTLLQQLDPPGVGARNLQECLLLQIENDDAALPEAREIIMKAFKKFANHKWNEITREFNIKLSKIQEVADYVKTLSPAPGGAFGSDDIGYVYPDLIIKRAEATGKLELAVTKKSYPVVLFNKKYYAQLEKMPDKDLKKFLQLKRNEYLEMVNDLEQRGKTIERVGQVILEHQQDFFTGKNHSLKPLLFRDVAHRLQLHESTISRAVNGKYLKCDLGIFELRYFFKKPVTASNEKDDLSADAIQSQIKAFIDAEEKSSPLSDSKITVLLHANGVNISRRTVAKYREQLLLPSSTKRKRYLN</sequence>
<dbReference type="PANTHER" id="PTHR32248:SF4">
    <property type="entry name" value="RNA POLYMERASE SIGMA-54 FACTOR"/>
    <property type="match status" value="1"/>
</dbReference>
<evidence type="ECO:0000256" key="3">
    <source>
        <dbReference type="ARBA" id="ARBA00022679"/>
    </source>
</evidence>
<accession>A0A0R1MJW3</accession>
<evidence type="ECO:0000256" key="1">
    <source>
        <dbReference type="ARBA" id="ARBA00008798"/>
    </source>
</evidence>
<organism evidence="11 12">
    <name type="scientific">Liquorilactobacillus oeni DSM 19972</name>
    <dbReference type="NCBI Taxonomy" id="1423777"/>
    <lineage>
        <taxon>Bacteria</taxon>
        <taxon>Bacillati</taxon>
        <taxon>Bacillota</taxon>
        <taxon>Bacilli</taxon>
        <taxon>Lactobacillales</taxon>
        <taxon>Lactobacillaceae</taxon>
        <taxon>Liquorilactobacillus</taxon>
    </lineage>
</organism>
<dbReference type="NCBIfam" id="TIGR02395">
    <property type="entry name" value="rpoN_sigma"/>
    <property type="match status" value="1"/>
</dbReference>
<dbReference type="Pfam" id="PF04552">
    <property type="entry name" value="Sigma54_DBD"/>
    <property type="match status" value="1"/>
</dbReference>
<dbReference type="OrthoDB" id="9814402at2"/>
<protein>
    <submittedName>
        <fullName evidence="11">RNA polymerase factor sigma-54</fullName>
    </submittedName>
</protein>
<evidence type="ECO:0000256" key="4">
    <source>
        <dbReference type="ARBA" id="ARBA00022695"/>
    </source>
</evidence>
<keyword evidence="8" id="KW-0804">Transcription</keyword>
<feature type="domain" description="RNA polymerase sigma factor 54 core-binding" evidence="10">
    <location>
        <begin position="79"/>
        <end position="264"/>
    </location>
</feature>
<dbReference type="PIRSF" id="PIRSF000774">
    <property type="entry name" value="RpoN"/>
    <property type="match status" value="1"/>
</dbReference>
<evidence type="ECO:0000256" key="7">
    <source>
        <dbReference type="ARBA" id="ARBA00023125"/>
    </source>
</evidence>
<evidence type="ECO:0000256" key="6">
    <source>
        <dbReference type="ARBA" id="ARBA00023082"/>
    </source>
</evidence>